<dbReference type="PANTHER" id="PTHR19375">
    <property type="entry name" value="HEAT SHOCK PROTEIN 70KDA"/>
    <property type="match status" value="1"/>
</dbReference>
<evidence type="ECO:0000313" key="5">
    <source>
        <dbReference type="EMBL" id="CAE8674798.1"/>
    </source>
</evidence>
<name>A0A813FZC8_POLGL</name>
<proteinExistence type="predicted"/>
<evidence type="ECO:0000256" key="3">
    <source>
        <dbReference type="SAM" id="MobiDB-lite"/>
    </source>
</evidence>
<dbReference type="EMBL" id="CAJNNV010025754">
    <property type="protein sequence ID" value="CAE8615941.1"/>
    <property type="molecule type" value="Genomic_DNA"/>
</dbReference>
<dbReference type="Pfam" id="PF00012">
    <property type="entry name" value="HSP70"/>
    <property type="match status" value="1"/>
</dbReference>
<dbReference type="InterPro" id="IPR029047">
    <property type="entry name" value="HSP70_peptide-bd_sf"/>
</dbReference>
<dbReference type="Proteomes" id="UP000654075">
    <property type="component" value="Unassembled WGS sequence"/>
</dbReference>
<evidence type="ECO:0000256" key="1">
    <source>
        <dbReference type="ARBA" id="ARBA00022741"/>
    </source>
</evidence>
<evidence type="ECO:0000313" key="6">
    <source>
        <dbReference type="Proteomes" id="UP000654075"/>
    </source>
</evidence>
<evidence type="ECO:0000313" key="4">
    <source>
        <dbReference type="EMBL" id="CAE8615941.1"/>
    </source>
</evidence>
<dbReference type="AlphaFoldDB" id="A0A813FZC8"/>
<dbReference type="SUPFAM" id="SSF100920">
    <property type="entry name" value="Heat shock protein 70kD (HSP70), peptide-binding domain"/>
    <property type="match status" value="1"/>
</dbReference>
<organism evidence="4 6">
    <name type="scientific">Polarella glacialis</name>
    <name type="common">Dinoflagellate</name>
    <dbReference type="NCBI Taxonomy" id="89957"/>
    <lineage>
        <taxon>Eukaryota</taxon>
        <taxon>Sar</taxon>
        <taxon>Alveolata</taxon>
        <taxon>Dinophyceae</taxon>
        <taxon>Suessiales</taxon>
        <taxon>Suessiaceae</taxon>
        <taxon>Polarella</taxon>
    </lineage>
</organism>
<accession>A0A813FZC8</accession>
<dbReference type="EMBL" id="CAJNNW010024917">
    <property type="protein sequence ID" value="CAE8674798.1"/>
    <property type="molecule type" value="Genomic_DNA"/>
</dbReference>
<evidence type="ECO:0000256" key="2">
    <source>
        <dbReference type="ARBA" id="ARBA00022840"/>
    </source>
</evidence>
<dbReference type="Gene3D" id="2.60.34.10">
    <property type="entry name" value="Substrate Binding Domain Of DNAk, Chain A, domain 1"/>
    <property type="match status" value="1"/>
</dbReference>
<keyword evidence="1" id="KW-0547">Nucleotide-binding</keyword>
<reference evidence="4" key="1">
    <citation type="submission" date="2021-02" db="EMBL/GenBank/DDBJ databases">
        <authorList>
            <person name="Dougan E. K."/>
            <person name="Rhodes N."/>
            <person name="Thang M."/>
            <person name="Chan C."/>
        </authorList>
    </citation>
    <scope>NUCLEOTIDE SEQUENCE</scope>
</reference>
<keyword evidence="6" id="KW-1185">Reference proteome</keyword>
<dbReference type="InterPro" id="IPR013126">
    <property type="entry name" value="Hsp_70_fam"/>
</dbReference>
<dbReference type="GO" id="GO:0140662">
    <property type="term" value="F:ATP-dependent protein folding chaperone"/>
    <property type="evidence" value="ECO:0007669"/>
    <property type="project" value="InterPro"/>
</dbReference>
<comment type="caution">
    <text evidence="4">The sequence shown here is derived from an EMBL/GenBank/DDBJ whole genome shotgun (WGS) entry which is preliminary data.</text>
</comment>
<protein>
    <submittedName>
        <fullName evidence="4">Uncharacterized protein</fullName>
    </submittedName>
</protein>
<dbReference type="Proteomes" id="UP000626109">
    <property type="component" value="Unassembled WGS sequence"/>
</dbReference>
<keyword evidence="2" id="KW-0067">ATP-binding</keyword>
<gene>
    <name evidence="4" type="ORF">PGLA1383_LOCUS33650</name>
    <name evidence="5" type="ORF">PGLA2088_LOCUS19108</name>
</gene>
<feature type="region of interest" description="Disordered" evidence="3">
    <location>
        <begin position="119"/>
        <end position="144"/>
    </location>
</feature>
<dbReference type="GO" id="GO:0005524">
    <property type="term" value="F:ATP binding"/>
    <property type="evidence" value="ECO:0007669"/>
    <property type="project" value="UniProtKB-KW"/>
</dbReference>
<sequence>MASQWQDWGHLPLPPLCSPSMESCGVRMLIKENTTIIAKMNQTSTNMDNQPYAVAQALLSKPDMIRNNNTPSMFYLCGIPPAFRGDAQFEVTFMINAYGILNVIVPDKSNCENNRTTITDEKNSAETDEFENTKNKLRASSTLS</sequence>